<proteinExistence type="inferred from homology"/>
<evidence type="ECO:0000256" key="2">
    <source>
        <dbReference type="ARBA" id="ARBA00022679"/>
    </source>
</evidence>
<dbReference type="GO" id="GO:0051075">
    <property type="term" value="F:S-adenosylmethionine:tRNA ribosyltransferase-isomerase activity"/>
    <property type="evidence" value="ECO:0007669"/>
    <property type="project" value="UniProtKB-EC"/>
</dbReference>
<comment type="catalytic activity">
    <reaction evidence="5">
        <text>7-aminomethyl-7-carbaguanosine(34) in tRNA + S-adenosyl-L-methionine = epoxyqueuosine(34) in tRNA + adenine + L-methionine + 2 H(+)</text>
        <dbReference type="Rhea" id="RHEA:32155"/>
        <dbReference type="Rhea" id="RHEA-COMP:10342"/>
        <dbReference type="Rhea" id="RHEA-COMP:18582"/>
        <dbReference type="ChEBI" id="CHEBI:15378"/>
        <dbReference type="ChEBI" id="CHEBI:16708"/>
        <dbReference type="ChEBI" id="CHEBI:57844"/>
        <dbReference type="ChEBI" id="CHEBI:59789"/>
        <dbReference type="ChEBI" id="CHEBI:82833"/>
        <dbReference type="ChEBI" id="CHEBI:194443"/>
        <dbReference type="EC" id="2.4.99.17"/>
    </reaction>
</comment>
<dbReference type="NCBIfam" id="NF001140">
    <property type="entry name" value="PRK00147.1"/>
    <property type="match status" value="1"/>
</dbReference>
<dbReference type="SUPFAM" id="SSF111337">
    <property type="entry name" value="QueA-like"/>
    <property type="match status" value="1"/>
</dbReference>
<dbReference type="EMBL" id="FRCK01000003">
    <property type="protein sequence ID" value="SHM06034.1"/>
    <property type="molecule type" value="Genomic_DNA"/>
</dbReference>
<gene>
    <name evidence="5" type="primary">queA</name>
    <name evidence="7" type="ORF">SAMN05444389_103179</name>
</gene>
<organism evidence="7 8">
    <name type="scientific">Paracoccus solventivorans</name>
    <dbReference type="NCBI Taxonomy" id="53463"/>
    <lineage>
        <taxon>Bacteria</taxon>
        <taxon>Pseudomonadati</taxon>
        <taxon>Pseudomonadota</taxon>
        <taxon>Alphaproteobacteria</taxon>
        <taxon>Rhodobacterales</taxon>
        <taxon>Paracoccaceae</taxon>
        <taxon>Paracoccus</taxon>
    </lineage>
</organism>
<dbReference type="NCBIfam" id="TIGR00113">
    <property type="entry name" value="queA"/>
    <property type="match status" value="1"/>
</dbReference>
<dbReference type="Gene3D" id="2.40.10.240">
    <property type="entry name" value="QueA-like"/>
    <property type="match status" value="1"/>
</dbReference>
<dbReference type="Pfam" id="PF02547">
    <property type="entry name" value="Queuosine_synth"/>
    <property type="match status" value="1"/>
</dbReference>
<dbReference type="InterPro" id="IPR042118">
    <property type="entry name" value="QueA_dom1"/>
</dbReference>
<evidence type="ECO:0000256" key="6">
    <source>
        <dbReference type="SAM" id="MobiDB-lite"/>
    </source>
</evidence>
<comment type="function">
    <text evidence="5">Transfers and isomerizes the ribose moiety from AdoMet to the 7-aminomethyl group of 7-deazaguanine (preQ1-tRNA) to give epoxyqueuosine (oQ-tRNA).</text>
</comment>
<dbReference type="GO" id="GO:0005737">
    <property type="term" value="C:cytoplasm"/>
    <property type="evidence" value="ECO:0007669"/>
    <property type="project" value="UniProtKB-SubCell"/>
</dbReference>
<keyword evidence="8" id="KW-1185">Reference proteome</keyword>
<accession>A0A1M7FPQ9</accession>
<keyword evidence="4 5" id="KW-0671">Queuosine biosynthesis</keyword>
<dbReference type="GO" id="GO:0008616">
    <property type="term" value="P:tRNA queuosine(34) biosynthetic process"/>
    <property type="evidence" value="ECO:0007669"/>
    <property type="project" value="UniProtKB-UniRule"/>
</dbReference>
<name>A0A1M7FPQ9_9RHOB</name>
<sequence length="387" mass="41658">MPGGGRDSGLVPPARAGLRGQAVDPARRRADNAIMRLSDFDFDLPERLIATRPARPRSAARLLVAQGDTITDAHVRDLPAFLRPGDLLVLNDTRVIPARLTGTRTRASEQGPATARIEVTLLEPAPGGRWRALAKPLRKLREGEVIRFGDALSARVDRIEDAALLLDFDAAGEAFDAALALVGAMPLPPYIAALRPPDEQDRTDYQTVWAERPGAVAAPTASLHFDDALLATLAAMGVQTTRVTLHVGAGTFLPVKTDDISQHRMHAERGIVSAAAAAAINAARAEGRRVIPVGTTALRLIESAAAPDGRVSPYDGMTDIFIRPGYRFRVTDGLMTNFHLPKSTLMMLVSALMGVDRVRAIYAHAVDQDYRFFSYGDASLLLPEAPC</sequence>
<feature type="region of interest" description="Disordered" evidence="6">
    <location>
        <begin position="1"/>
        <end position="24"/>
    </location>
</feature>
<evidence type="ECO:0000256" key="4">
    <source>
        <dbReference type="ARBA" id="ARBA00022785"/>
    </source>
</evidence>
<evidence type="ECO:0000256" key="3">
    <source>
        <dbReference type="ARBA" id="ARBA00022691"/>
    </source>
</evidence>
<keyword evidence="1 5" id="KW-0963">Cytoplasm</keyword>
<comment type="similarity">
    <text evidence="5">Belongs to the QueA family.</text>
</comment>
<dbReference type="PANTHER" id="PTHR30307:SF0">
    <property type="entry name" value="S-ADENOSYLMETHIONINE:TRNA RIBOSYLTRANSFERASE-ISOMERASE"/>
    <property type="match status" value="1"/>
</dbReference>
<protein>
    <recommendedName>
        <fullName evidence="5">S-adenosylmethionine:tRNA ribosyltransferase-isomerase</fullName>
        <ecNumber evidence="5">2.4.99.17</ecNumber>
    </recommendedName>
    <alternativeName>
        <fullName evidence="5">Queuosine biosynthesis protein QueA</fullName>
    </alternativeName>
</protein>
<dbReference type="InterPro" id="IPR003699">
    <property type="entry name" value="QueA"/>
</dbReference>
<dbReference type="STRING" id="53463.SAMN05444389_103179"/>
<comment type="pathway">
    <text evidence="5">tRNA modification; tRNA-queuosine biosynthesis.</text>
</comment>
<dbReference type="InterPro" id="IPR036100">
    <property type="entry name" value="QueA_sf"/>
</dbReference>
<dbReference type="HAMAP" id="MF_00113">
    <property type="entry name" value="QueA"/>
    <property type="match status" value="1"/>
</dbReference>
<evidence type="ECO:0000313" key="8">
    <source>
        <dbReference type="Proteomes" id="UP000184444"/>
    </source>
</evidence>
<comment type="subcellular location">
    <subcellularLocation>
        <location evidence="5">Cytoplasm</location>
    </subcellularLocation>
</comment>
<dbReference type="EC" id="2.4.99.17" evidence="5"/>
<reference evidence="8" key="1">
    <citation type="submission" date="2016-11" db="EMBL/GenBank/DDBJ databases">
        <authorList>
            <person name="Varghese N."/>
            <person name="Submissions S."/>
        </authorList>
    </citation>
    <scope>NUCLEOTIDE SEQUENCE [LARGE SCALE GENOMIC DNA]</scope>
    <source>
        <strain evidence="8">DSM 6637</strain>
    </source>
</reference>
<keyword evidence="7" id="KW-0413">Isomerase</keyword>
<dbReference type="Gene3D" id="3.40.1780.10">
    <property type="entry name" value="QueA-like"/>
    <property type="match status" value="1"/>
</dbReference>
<evidence type="ECO:0000313" key="7">
    <source>
        <dbReference type="EMBL" id="SHM06034.1"/>
    </source>
</evidence>
<comment type="subunit">
    <text evidence="5">Monomer.</text>
</comment>
<dbReference type="AlphaFoldDB" id="A0A1M7FPQ9"/>
<dbReference type="Proteomes" id="UP000184444">
    <property type="component" value="Unassembled WGS sequence"/>
</dbReference>
<dbReference type="UniPathway" id="UPA00392"/>
<dbReference type="InterPro" id="IPR042119">
    <property type="entry name" value="QueA_dom2"/>
</dbReference>
<keyword evidence="3 5" id="KW-0949">S-adenosyl-L-methionine</keyword>
<evidence type="ECO:0000256" key="1">
    <source>
        <dbReference type="ARBA" id="ARBA00022490"/>
    </source>
</evidence>
<evidence type="ECO:0000256" key="5">
    <source>
        <dbReference type="HAMAP-Rule" id="MF_00113"/>
    </source>
</evidence>
<keyword evidence="2 5" id="KW-0808">Transferase</keyword>
<dbReference type="PANTHER" id="PTHR30307">
    <property type="entry name" value="S-ADENOSYLMETHIONINE:TRNA RIBOSYLTRANSFERASE-ISOMERASE"/>
    <property type="match status" value="1"/>
</dbReference>